<accession>S4VVU4</accession>
<name>S4VVU4_9VIRU</name>
<sequence>MSAVTPPLRPTSTLDVPARATAGCNEDGDEDGNRSGGRRAAPCPLPLRALTAYMLATCRRMATGGRLDPADCQFVAALLARAHLRLDHTAGSGALQGACIAITTTYLWFWRAIRALERAAPVVASLLITLPTPRSALHAADALSAGRAGSDVAHEQVAAGGMAMARHAITRLTDACRARGILPAPPRWSPHDPRPYWLVLYPQDQRGRAAVLMRGERVVMGAAFGGTCVGSAHVTFTRPRLLPVGIAGARSRDTAAWFTIMVDRMVAAAHAISADRRLSAGAPVPGMDVSLAGAFDVPRGVSAALLAGDRPHAVLAIARFDDVCLAAWLRGRPHASPPAPFGSVVVGADGVEPYDSDDDDEDDSCGAGAMAVDPDP</sequence>
<dbReference type="KEGG" id="vg:16605318"/>
<dbReference type="Proteomes" id="UP000204584">
    <property type="component" value="Segment"/>
</dbReference>
<dbReference type="InterPro" id="IPR043884">
    <property type="entry name" value="DUF5848"/>
</dbReference>
<dbReference type="Pfam" id="PF19166">
    <property type="entry name" value="DUF5848"/>
    <property type="match status" value="1"/>
</dbReference>
<keyword evidence="4" id="KW-1185">Reference proteome</keyword>
<protein>
    <recommendedName>
        <fullName evidence="2">DUF5848 domain-containing protein</fullName>
    </recommendedName>
</protein>
<gene>
    <name evidence="3" type="ORF">psal_cds_100</name>
</gene>
<organism evidence="3 4">
    <name type="scientific">Pandoravirus salinus</name>
    <dbReference type="NCBI Taxonomy" id="1349410"/>
    <lineage>
        <taxon>Viruses</taxon>
        <taxon>Pandoravirus</taxon>
    </lineage>
</organism>
<reference evidence="3 4" key="1">
    <citation type="journal article" date="2013" name="Science">
        <title>Pandoraviruses: amoeba viruses with genomes up to 2.5 Mb reaching that of parasitic eukaryotes.</title>
        <authorList>
            <person name="Philippe N."/>
            <person name="Legendre M."/>
            <person name="Doutre G."/>
            <person name="Coute Y."/>
            <person name="Poirot O."/>
            <person name="Lescot M."/>
            <person name="Arslan D."/>
            <person name="Seltzer V."/>
            <person name="Bertaux L."/>
            <person name="Bruley C."/>
            <person name="Garin J."/>
            <person name="Claverie J.M."/>
            <person name="Abergel C."/>
        </authorList>
    </citation>
    <scope>NUCLEOTIDE SEQUENCE [LARGE SCALE GENOMIC DNA]</scope>
</reference>
<evidence type="ECO:0000256" key="1">
    <source>
        <dbReference type="SAM" id="MobiDB-lite"/>
    </source>
</evidence>
<feature type="compositionally biased region" description="Acidic residues" evidence="1">
    <location>
        <begin position="352"/>
        <end position="364"/>
    </location>
</feature>
<proteinExistence type="predicted"/>
<evidence type="ECO:0000259" key="2">
    <source>
        <dbReference type="Pfam" id="PF19166"/>
    </source>
</evidence>
<dbReference type="GeneID" id="16605318"/>
<feature type="region of interest" description="Disordered" evidence="1">
    <location>
        <begin position="1"/>
        <end position="40"/>
    </location>
</feature>
<dbReference type="EMBL" id="KC977571">
    <property type="protein sequence ID" value="AGO83531.1"/>
    <property type="molecule type" value="Genomic_DNA"/>
</dbReference>
<feature type="region of interest" description="Disordered" evidence="1">
    <location>
        <begin position="346"/>
        <end position="376"/>
    </location>
</feature>
<feature type="domain" description="DUF5848" evidence="2">
    <location>
        <begin position="73"/>
        <end position="139"/>
    </location>
</feature>
<evidence type="ECO:0000313" key="4">
    <source>
        <dbReference type="Proteomes" id="UP000204584"/>
    </source>
</evidence>
<evidence type="ECO:0000313" key="3">
    <source>
        <dbReference type="EMBL" id="AGO83531.1"/>
    </source>
</evidence>
<dbReference type="RefSeq" id="YP_008436593.1">
    <property type="nucleotide sequence ID" value="NC_022098.1"/>
</dbReference>